<evidence type="ECO:0000256" key="9">
    <source>
        <dbReference type="SAM" id="MobiDB-lite"/>
    </source>
</evidence>
<dbReference type="EC" id="2.7.13.3" evidence="2"/>
<dbReference type="InterPro" id="IPR036097">
    <property type="entry name" value="HisK_dim/P_sf"/>
</dbReference>
<dbReference type="KEGG" id="dma:DMR_01990"/>
<dbReference type="GO" id="GO:0000155">
    <property type="term" value="F:phosphorelay sensor kinase activity"/>
    <property type="evidence" value="ECO:0007669"/>
    <property type="project" value="InterPro"/>
</dbReference>
<dbReference type="InterPro" id="IPR003594">
    <property type="entry name" value="HATPase_dom"/>
</dbReference>
<evidence type="ECO:0000256" key="2">
    <source>
        <dbReference type="ARBA" id="ARBA00012438"/>
    </source>
</evidence>
<comment type="catalytic activity">
    <reaction evidence="1">
        <text>ATP + protein L-histidine = ADP + protein N-phospho-L-histidine.</text>
        <dbReference type="EC" id="2.7.13.3"/>
    </reaction>
</comment>
<evidence type="ECO:0000256" key="5">
    <source>
        <dbReference type="ARBA" id="ARBA00022741"/>
    </source>
</evidence>
<dbReference type="SUPFAM" id="SSF55785">
    <property type="entry name" value="PYP-like sensor domain (PAS domain)"/>
    <property type="match status" value="1"/>
</dbReference>
<dbReference type="InterPro" id="IPR005467">
    <property type="entry name" value="His_kinase_dom"/>
</dbReference>
<proteinExistence type="predicted"/>
<dbReference type="eggNOG" id="COG4191">
    <property type="taxonomic scope" value="Bacteria"/>
</dbReference>
<dbReference type="Pfam" id="PF02518">
    <property type="entry name" value="HATPase_c"/>
    <property type="match status" value="1"/>
</dbReference>
<dbReference type="SMART" id="SM00388">
    <property type="entry name" value="HisKA"/>
    <property type="match status" value="1"/>
</dbReference>
<dbReference type="STRING" id="573370.DMR_01990"/>
<reference evidence="11 12" key="1">
    <citation type="journal article" date="2009" name="Genome Res.">
        <title>Whole genome sequence of Desulfovibrio magneticus strain RS-1 revealed common gene clusters in magnetotactic bacteria.</title>
        <authorList>
            <person name="Nakazawa H."/>
            <person name="Arakaki A."/>
            <person name="Narita-Yamada S."/>
            <person name="Yashiro I."/>
            <person name="Jinno K."/>
            <person name="Aoki N."/>
            <person name="Tsuruyama A."/>
            <person name="Okamura Y."/>
            <person name="Tanikawa S."/>
            <person name="Fujita N."/>
            <person name="Takeyama H."/>
            <person name="Matsunaga T."/>
        </authorList>
    </citation>
    <scope>NUCLEOTIDE SEQUENCE [LARGE SCALE GENOMIC DNA]</scope>
    <source>
        <strain evidence="12">ATCC 700980 / DSM 13731 / RS-1</strain>
    </source>
</reference>
<dbReference type="EMBL" id="AP010904">
    <property type="protein sequence ID" value="BAH73690.1"/>
    <property type="molecule type" value="Genomic_DNA"/>
</dbReference>
<keyword evidence="3" id="KW-0597">Phosphoprotein</keyword>
<evidence type="ECO:0000256" key="6">
    <source>
        <dbReference type="ARBA" id="ARBA00022777"/>
    </source>
</evidence>
<dbReference type="SMART" id="SM00387">
    <property type="entry name" value="HATPase_c"/>
    <property type="match status" value="1"/>
</dbReference>
<dbReference type="PROSITE" id="PS50109">
    <property type="entry name" value="HIS_KIN"/>
    <property type="match status" value="1"/>
</dbReference>
<feature type="region of interest" description="Disordered" evidence="9">
    <location>
        <begin position="1"/>
        <end position="24"/>
    </location>
</feature>
<accession>C4XGB0</accession>
<dbReference type="CDD" id="cd00082">
    <property type="entry name" value="HisKA"/>
    <property type="match status" value="1"/>
</dbReference>
<evidence type="ECO:0000256" key="1">
    <source>
        <dbReference type="ARBA" id="ARBA00000085"/>
    </source>
</evidence>
<evidence type="ECO:0000256" key="3">
    <source>
        <dbReference type="ARBA" id="ARBA00022553"/>
    </source>
</evidence>
<keyword evidence="6 11" id="KW-0418">Kinase</keyword>
<evidence type="ECO:0000313" key="12">
    <source>
        <dbReference type="Proteomes" id="UP000009071"/>
    </source>
</evidence>
<dbReference type="HOGENOM" id="CLU_000445_114_39_7"/>
<keyword evidence="7" id="KW-0067">ATP-binding</keyword>
<dbReference type="InterPro" id="IPR003661">
    <property type="entry name" value="HisK_dim/P_dom"/>
</dbReference>
<dbReference type="Gene3D" id="3.30.450.20">
    <property type="entry name" value="PAS domain"/>
    <property type="match status" value="1"/>
</dbReference>
<gene>
    <name evidence="11" type="ordered locus">DMR_01990</name>
</gene>
<evidence type="ECO:0000256" key="8">
    <source>
        <dbReference type="ARBA" id="ARBA00023012"/>
    </source>
</evidence>
<evidence type="ECO:0000256" key="7">
    <source>
        <dbReference type="ARBA" id="ARBA00022840"/>
    </source>
</evidence>
<dbReference type="PANTHER" id="PTHR43065">
    <property type="entry name" value="SENSOR HISTIDINE KINASE"/>
    <property type="match status" value="1"/>
</dbReference>
<dbReference type="SUPFAM" id="SSF47384">
    <property type="entry name" value="Homodimeric domain of signal transducing histidine kinase"/>
    <property type="match status" value="1"/>
</dbReference>
<dbReference type="InterPro" id="IPR004358">
    <property type="entry name" value="Sig_transdc_His_kin-like_C"/>
</dbReference>
<organism evidence="11 12">
    <name type="scientific">Solidesulfovibrio magneticus (strain ATCC 700980 / DSM 13731 / RS-1)</name>
    <name type="common">Desulfovibrio magneticus</name>
    <dbReference type="NCBI Taxonomy" id="573370"/>
    <lineage>
        <taxon>Bacteria</taxon>
        <taxon>Pseudomonadati</taxon>
        <taxon>Thermodesulfobacteriota</taxon>
        <taxon>Desulfovibrionia</taxon>
        <taxon>Desulfovibrionales</taxon>
        <taxon>Desulfovibrionaceae</taxon>
        <taxon>Solidesulfovibrio</taxon>
    </lineage>
</organism>
<dbReference type="Gene3D" id="1.10.287.130">
    <property type="match status" value="1"/>
</dbReference>
<dbReference type="PANTHER" id="PTHR43065:SF10">
    <property type="entry name" value="PEROXIDE STRESS-ACTIVATED HISTIDINE KINASE MAK3"/>
    <property type="match status" value="1"/>
</dbReference>
<dbReference type="InterPro" id="IPR035965">
    <property type="entry name" value="PAS-like_dom_sf"/>
</dbReference>
<feature type="domain" description="Histidine kinase" evidence="10">
    <location>
        <begin position="251"/>
        <end position="473"/>
    </location>
</feature>
<dbReference type="Gene3D" id="3.30.565.10">
    <property type="entry name" value="Histidine kinase-like ATPase, C-terminal domain"/>
    <property type="match status" value="1"/>
</dbReference>
<keyword evidence="4" id="KW-0808">Transferase</keyword>
<evidence type="ECO:0000313" key="11">
    <source>
        <dbReference type="EMBL" id="BAH73690.1"/>
    </source>
</evidence>
<dbReference type="InterPro" id="IPR036890">
    <property type="entry name" value="HATPase_C_sf"/>
</dbReference>
<sequence>MMSAAAGEDEKSWDASQKAPQRLRLDRLVPGPARTLPLRRLTLDVLRDGRESFMTPSRLRTPLPRRSPEPMAADVLPHPPSLEDLIGIEHSKLGFYQELRQKVEELQDAHQESELRRQEIAAILDGITDVMMVLTKDLRIISVNHVFHELFDVPRPEGQHCYKLFRASASPCPECPAHRSFRSNAVCRCMGTFKIHGVSRRFEMVASPIHNPDSPESRILIFKRDVTLENEYQAKYYQAEKMATIGMLAAGVAHEINNPLTAVYGLAEGIRRRLPAIRQAVDDDLYGDVAEYTETILMECRRCRDIVRSMLSFSRPHTLAFSPVCLNEVVTDTLNILKSRLEDRAAAGLRLTVNLHQGLPTVPGDEAQLKQVLLNILVNSMDAIEGEGEITITTHPENDNTVNLSVEDTGRGIPPDNMDKLFNPFFTTKPVGQGLGIGLSTCYSIVREHHGVIEVASEVGIGTHFTVKLPLDSGHPSE</sequence>
<keyword evidence="12" id="KW-1185">Reference proteome</keyword>
<dbReference type="Pfam" id="PF00512">
    <property type="entry name" value="HisKA"/>
    <property type="match status" value="1"/>
</dbReference>
<dbReference type="AlphaFoldDB" id="C4XGB0"/>
<keyword evidence="8" id="KW-0902">Two-component regulatory system</keyword>
<dbReference type="RefSeq" id="WP_012749780.1">
    <property type="nucleotide sequence ID" value="NC_012796.1"/>
</dbReference>
<name>C4XGB0_SOLM1</name>
<dbReference type="SUPFAM" id="SSF55874">
    <property type="entry name" value="ATPase domain of HSP90 chaperone/DNA topoisomerase II/histidine kinase"/>
    <property type="match status" value="1"/>
</dbReference>
<dbReference type="PRINTS" id="PR00344">
    <property type="entry name" value="BCTRLSENSOR"/>
</dbReference>
<keyword evidence="5" id="KW-0547">Nucleotide-binding</keyword>
<dbReference type="GO" id="GO:0005524">
    <property type="term" value="F:ATP binding"/>
    <property type="evidence" value="ECO:0007669"/>
    <property type="project" value="UniProtKB-KW"/>
</dbReference>
<evidence type="ECO:0000259" key="10">
    <source>
        <dbReference type="PROSITE" id="PS50109"/>
    </source>
</evidence>
<evidence type="ECO:0000256" key="4">
    <source>
        <dbReference type="ARBA" id="ARBA00022679"/>
    </source>
</evidence>
<protein>
    <recommendedName>
        <fullName evidence="2">histidine kinase</fullName>
        <ecNumber evidence="2">2.7.13.3</ecNumber>
    </recommendedName>
</protein>
<dbReference type="Proteomes" id="UP000009071">
    <property type="component" value="Chromosome"/>
</dbReference>